<name>A0AAD5XLM1_9FUNG</name>
<protein>
    <submittedName>
        <fullName evidence="1">Uncharacterized protein</fullName>
    </submittedName>
</protein>
<keyword evidence="2" id="KW-1185">Reference proteome</keyword>
<evidence type="ECO:0000313" key="1">
    <source>
        <dbReference type="EMBL" id="KAJ3166167.1"/>
    </source>
</evidence>
<accession>A0AAD5XLM1</accession>
<organism evidence="1 2">
    <name type="scientific">Geranomyces variabilis</name>
    <dbReference type="NCBI Taxonomy" id="109894"/>
    <lineage>
        <taxon>Eukaryota</taxon>
        <taxon>Fungi</taxon>
        <taxon>Fungi incertae sedis</taxon>
        <taxon>Chytridiomycota</taxon>
        <taxon>Chytridiomycota incertae sedis</taxon>
        <taxon>Chytridiomycetes</taxon>
        <taxon>Spizellomycetales</taxon>
        <taxon>Powellomycetaceae</taxon>
        <taxon>Geranomyces</taxon>
    </lineage>
</organism>
<dbReference type="AlphaFoldDB" id="A0AAD5XLM1"/>
<sequence length="57" mass="6107">MMIGTSSANPPGATATDNTALPVDVQNLITEIVKLNDMVTIDPNLGKINKDEFIYNS</sequence>
<proteinExistence type="predicted"/>
<reference evidence="1" key="1">
    <citation type="submission" date="2020-05" db="EMBL/GenBank/DDBJ databases">
        <title>Phylogenomic resolution of chytrid fungi.</title>
        <authorList>
            <person name="Stajich J.E."/>
            <person name="Amses K."/>
            <person name="Simmons R."/>
            <person name="Seto K."/>
            <person name="Myers J."/>
            <person name="Bonds A."/>
            <person name="Quandt C.A."/>
            <person name="Barry K."/>
            <person name="Liu P."/>
            <person name="Grigoriev I."/>
            <person name="Longcore J.E."/>
            <person name="James T.Y."/>
        </authorList>
    </citation>
    <scope>NUCLEOTIDE SEQUENCE</scope>
    <source>
        <strain evidence="1">JEL0379</strain>
    </source>
</reference>
<evidence type="ECO:0000313" key="2">
    <source>
        <dbReference type="Proteomes" id="UP001212152"/>
    </source>
</evidence>
<feature type="non-terminal residue" evidence="1">
    <location>
        <position position="57"/>
    </location>
</feature>
<dbReference type="EMBL" id="JADGJQ010000183">
    <property type="protein sequence ID" value="KAJ3166167.1"/>
    <property type="molecule type" value="Genomic_DNA"/>
</dbReference>
<gene>
    <name evidence="1" type="ORF">HDU87_002342</name>
</gene>
<comment type="caution">
    <text evidence="1">The sequence shown here is derived from an EMBL/GenBank/DDBJ whole genome shotgun (WGS) entry which is preliminary data.</text>
</comment>
<dbReference type="Proteomes" id="UP001212152">
    <property type="component" value="Unassembled WGS sequence"/>
</dbReference>